<keyword evidence="2" id="KW-1185">Reference proteome</keyword>
<dbReference type="AlphaFoldDB" id="A0A3N4JCY2"/>
<dbReference type="Proteomes" id="UP000276215">
    <property type="component" value="Unassembled WGS sequence"/>
</dbReference>
<evidence type="ECO:0000313" key="2">
    <source>
        <dbReference type="Proteomes" id="UP000276215"/>
    </source>
</evidence>
<proteinExistence type="predicted"/>
<dbReference type="EMBL" id="ML120432">
    <property type="protein sequence ID" value="RPA94838.1"/>
    <property type="molecule type" value="Genomic_DNA"/>
</dbReference>
<gene>
    <name evidence="1" type="ORF">L873DRAFT_1792620</name>
</gene>
<evidence type="ECO:0000313" key="1">
    <source>
        <dbReference type="EMBL" id="RPA94838.1"/>
    </source>
</evidence>
<protein>
    <submittedName>
        <fullName evidence="1">Uncharacterized protein</fullName>
    </submittedName>
</protein>
<sequence length="140" mass="15534">MVAELSPPGRFPSIELEPNVEVNSPDGAELNVSLWVALSFSMSISSLKLSLKYRGKTWEIESSGPSDPWLPFEECDNASDIMLEVKVEDSRGAKYKKFLPRGPQAAWLLRLIEIENPTIVAVYLCIFFSLISSTKQPVSG</sequence>
<organism evidence="1 2">
    <name type="scientific">Choiromyces venosus 120613-1</name>
    <dbReference type="NCBI Taxonomy" id="1336337"/>
    <lineage>
        <taxon>Eukaryota</taxon>
        <taxon>Fungi</taxon>
        <taxon>Dikarya</taxon>
        <taxon>Ascomycota</taxon>
        <taxon>Pezizomycotina</taxon>
        <taxon>Pezizomycetes</taxon>
        <taxon>Pezizales</taxon>
        <taxon>Tuberaceae</taxon>
        <taxon>Choiromyces</taxon>
    </lineage>
</organism>
<accession>A0A3N4JCY2</accession>
<name>A0A3N4JCY2_9PEZI</name>
<reference evidence="1 2" key="1">
    <citation type="journal article" date="2018" name="Nat. Ecol. Evol.">
        <title>Pezizomycetes genomes reveal the molecular basis of ectomycorrhizal truffle lifestyle.</title>
        <authorList>
            <person name="Murat C."/>
            <person name="Payen T."/>
            <person name="Noel B."/>
            <person name="Kuo A."/>
            <person name="Morin E."/>
            <person name="Chen J."/>
            <person name="Kohler A."/>
            <person name="Krizsan K."/>
            <person name="Balestrini R."/>
            <person name="Da Silva C."/>
            <person name="Montanini B."/>
            <person name="Hainaut M."/>
            <person name="Levati E."/>
            <person name="Barry K.W."/>
            <person name="Belfiori B."/>
            <person name="Cichocki N."/>
            <person name="Clum A."/>
            <person name="Dockter R.B."/>
            <person name="Fauchery L."/>
            <person name="Guy J."/>
            <person name="Iotti M."/>
            <person name="Le Tacon F."/>
            <person name="Lindquist E.A."/>
            <person name="Lipzen A."/>
            <person name="Malagnac F."/>
            <person name="Mello A."/>
            <person name="Molinier V."/>
            <person name="Miyauchi S."/>
            <person name="Poulain J."/>
            <person name="Riccioni C."/>
            <person name="Rubini A."/>
            <person name="Sitrit Y."/>
            <person name="Splivallo R."/>
            <person name="Traeger S."/>
            <person name="Wang M."/>
            <person name="Zifcakova L."/>
            <person name="Wipf D."/>
            <person name="Zambonelli A."/>
            <person name="Paolocci F."/>
            <person name="Nowrousian M."/>
            <person name="Ottonello S."/>
            <person name="Baldrian P."/>
            <person name="Spatafora J.W."/>
            <person name="Henrissat B."/>
            <person name="Nagy L.G."/>
            <person name="Aury J.M."/>
            <person name="Wincker P."/>
            <person name="Grigoriev I.V."/>
            <person name="Bonfante P."/>
            <person name="Martin F.M."/>
        </authorList>
    </citation>
    <scope>NUCLEOTIDE SEQUENCE [LARGE SCALE GENOMIC DNA]</scope>
    <source>
        <strain evidence="1 2">120613-1</strain>
    </source>
</reference>